<evidence type="ECO:0000256" key="7">
    <source>
        <dbReference type="ARBA" id="ARBA00022989"/>
    </source>
</evidence>
<dbReference type="GO" id="GO:0009636">
    <property type="term" value="P:response to toxic substance"/>
    <property type="evidence" value="ECO:0007669"/>
    <property type="project" value="UniProtKB-ARBA"/>
</dbReference>
<feature type="transmembrane region" description="Helical" evidence="9">
    <location>
        <begin position="546"/>
        <end position="563"/>
    </location>
</feature>
<dbReference type="PANTHER" id="PTHR32063">
    <property type="match status" value="1"/>
</dbReference>
<evidence type="ECO:0000313" key="12">
    <source>
        <dbReference type="Proteomes" id="UP000712080"/>
    </source>
</evidence>
<feature type="transmembrane region" description="Helical" evidence="9">
    <location>
        <begin position="342"/>
        <end position="359"/>
    </location>
</feature>
<dbReference type="InterPro" id="IPR001036">
    <property type="entry name" value="Acrflvin-R"/>
</dbReference>
<keyword evidence="3" id="KW-0813">Transport</keyword>
<comment type="similarity">
    <text evidence="2">Belongs to the resistance-nodulation-cell division (RND) (TC 2.A.6) family.</text>
</comment>
<feature type="transmembrane region" description="Helical" evidence="9">
    <location>
        <begin position="392"/>
        <end position="417"/>
    </location>
</feature>
<evidence type="ECO:0000259" key="10">
    <source>
        <dbReference type="PROSITE" id="PS50156"/>
    </source>
</evidence>
<keyword evidence="7 9" id="KW-1133">Transmembrane helix</keyword>
<evidence type="ECO:0000256" key="4">
    <source>
        <dbReference type="ARBA" id="ARBA00022475"/>
    </source>
</evidence>
<dbReference type="Gene3D" id="3.30.70.1440">
    <property type="entry name" value="Multidrug efflux transporter AcrB pore domain"/>
    <property type="match status" value="1"/>
</dbReference>
<dbReference type="Gene3D" id="3.30.70.1430">
    <property type="entry name" value="Multidrug efflux transporter AcrB pore domain"/>
    <property type="match status" value="2"/>
</dbReference>
<feature type="transmembrane region" description="Helical" evidence="9">
    <location>
        <begin position="470"/>
        <end position="497"/>
    </location>
</feature>
<feature type="transmembrane region" description="Helical" evidence="9">
    <location>
        <begin position="880"/>
        <end position="898"/>
    </location>
</feature>
<feature type="transmembrane region" description="Helical" evidence="9">
    <location>
        <begin position="977"/>
        <end position="996"/>
    </location>
</feature>
<dbReference type="Proteomes" id="UP000712080">
    <property type="component" value="Unassembled WGS sequence"/>
</dbReference>
<evidence type="ECO:0000256" key="9">
    <source>
        <dbReference type="SAM" id="Phobius"/>
    </source>
</evidence>
<dbReference type="PANTHER" id="PTHR32063:SF9">
    <property type="entry name" value="SIMILAR TO MULTIDRUG RESISTANCE PROTEIN MEXB"/>
    <property type="match status" value="1"/>
</dbReference>
<reference evidence="11" key="1">
    <citation type="submission" date="2020-02" db="EMBL/GenBank/DDBJ databases">
        <title>Flavobacterium sp. genome.</title>
        <authorList>
            <person name="Jung H.S."/>
            <person name="Baek J.H."/>
            <person name="Jeon C.O."/>
        </authorList>
    </citation>
    <scope>NUCLEOTIDE SEQUENCE</scope>
    <source>
        <strain evidence="11">SE-s28</strain>
    </source>
</reference>
<dbReference type="FunFam" id="1.20.1640.10:FF:000001">
    <property type="entry name" value="Efflux pump membrane transporter"/>
    <property type="match status" value="1"/>
</dbReference>
<protein>
    <submittedName>
        <fullName evidence="11">Efflux RND transporter permease subunit</fullName>
    </submittedName>
</protein>
<feature type="transmembrane region" description="Helical" evidence="9">
    <location>
        <begin position="905"/>
        <end position="925"/>
    </location>
</feature>
<dbReference type="InterPro" id="IPR027463">
    <property type="entry name" value="AcrB_DN_DC_subdom"/>
</dbReference>
<dbReference type="Gene3D" id="1.20.1640.10">
    <property type="entry name" value="Multidrug efflux transporter AcrB transmembrane domain"/>
    <property type="match status" value="2"/>
</dbReference>
<dbReference type="GO" id="GO:0042910">
    <property type="term" value="F:xenobiotic transmembrane transporter activity"/>
    <property type="evidence" value="ECO:0007669"/>
    <property type="project" value="TreeGrafter"/>
</dbReference>
<dbReference type="PRINTS" id="PR00702">
    <property type="entry name" value="ACRIFLAVINRP"/>
</dbReference>
<dbReference type="EMBL" id="JAAMPU010000107">
    <property type="protein sequence ID" value="NMH28738.1"/>
    <property type="molecule type" value="Genomic_DNA"/>
</dbReference>
<dbReference type="SUPFAM" id="SSF82714">
    <property type="entry name" value="Multidrug efflux transporter AcrB TolC docking domain, DN and DC subdomains"/>
    <property type="match status" value="2"/>
</dbReference>
<organism evidence="11 12">
    <name type="scientific">Flavobacterium silvaticum</name>
    <dbReference type="NCBI Taxonomy" id="1852020"/>
    <lineage>
        <taxon>Bacteria</taxon>
        <taxon>Pseudomonadati</taxon>
        <taxon>Bacteroidota</taxon>
        <taxon>Flavobacteriia</taxon>
        <taxon>Flavobacteriales</taxon>
        <taxon>Flavobacteriaceae</taxon>
        <taxon>Flavobacterium</taxon>
    </lineage>
</organism>
<evidence type="ECO:0000256" key="8">
    <source>
        <dbReference type="ARBA" id="ARBA00023136"/>
    </source>
</evidence>
<dbReference type="RefSeq" id="WP_169527851.1">
    <property type="nucleotide sequence ID" value="NZ_JAAMPU010000107.1"/>
</dbReference>
<name>A0A972JIW8_9FLAO</name>
<dbReference type="NCBIfam" id="TIGR00915">
    <property type="entry name" value="2A0602"/>
    <property type="match status" value="1"/>
</dbReference>
<dbReference type="AlphaFoldDB" id="A0A972JIW8"/>
<dbReference type="Gene3D" id="3.30.2090.10">
    <property type="entry name" value="Multidrug efflux transporter AcrB TolC docking domain, DN and DC subdomains"/>
    <property type="match status" value="2"/>
</dbReference>
<feature type="transmembrane region" description="Helical" evidence="9">
    <location>
        <begin position="931"/>
        <end position="956"/>
    </location>
</feature>
<evidence type="ECO:0000256" key="1">
    <source>
        <dbReference type="ARBA" id="ARBA00004429"/>
    </source>
</evidence>
<evidence type="ECO:0000256" key="6">
    <source>
        <dbReference type="ARBA" id="ARBA00022692"/>
    </source>
</evidence>
<dbReference type="InterPro" id="IPR000731">
    <property type="entry name" value="SSD"/>
</dbReference>
<dbReference type="GO" id="GO:0005886">
    <property type="term" value="C:plasma membrane"/>
    <property type="evidence" value="ECO:0007669"/>
    <property type="project" value="UniProtKB-SubCell"/>
</dbReference>
<feature type="transmembrane region" description="Helical" evidence="9">
    <location>
        <begin position="1008"/>
        <end position="1034"/>
    </location>
</feature>
<dbReference type="FunFam" id="3.30.70.1430:FF:000001">
    <property type="entry name" value="Efflux pump membrane transporter"/>
    <property type="match status" value="1"/>
</dbReference>
<keyword evidence="5" id="KW-0997">Cell inner membrane</keyword>
<proteinExistence type="inferred from homology"/>
<dbReference type="PROSITE" id="PS50156">
    <property type="entry name" value="SSD"/>
    <property type="match status" value="1"/>
</dbReference>
<gene>
    <name evidence="11" type="ORF">G6047_11905</name>
</gene>
<feature type="transmembrane region" description="Helical" evidence="9">
    <location>
        <begin position="438"/>
        <end position="458"/>
    </location>
</feature>
<dbReference type="SUPFAM" id="SSF82866">
    <property type="entry name" value="Multidrug efflux transporter AcrB transmembrane domain"/>
    <property type="match status" value="2"/>
</dbReference>
<feature type="domain" description="SSD" evidence="10">
    <location>
        <begin position="370"/>
        <end position="495"/>
    </location>
</feature>
<keyword evidence="4" id="KW-1003">Cell membrane</keyword>
<evidence type="ECO:0000256" key="2">
    <source>
        <dbReference type="ARBA" id="ARBA00010942"/>
    </source>
</evidence>
<evidence type="ECO:0000313" key="11">
    <source>
        <dbReference type="EMBL" id="NMH28738.1"/>
    </source>
</evidence>
<comment type="subcellular location">
    <subcellularLocation>
        <location evidence="1">Cell inner membrane</location>
        <topology evidence="1">Multi-pass membrane protein</topology>
    </subcellularLocation>
</comment>
<dbReference type="GO" id="GO:0015562">
    <property type="term" value="F:efflux transmembrane transporter activity"/>
    <property type="evidence" value="ECO:0007669"/>
    <property type="project" value="InterPro"/>
</dbReference>
<feature type="transmembrane region" description="Helical" evidence="9">
    <location>
        <begin position="12"/>
        <end position="32"/>
    </location>
</feature>
<dbReference type="SUPFAM" id="SSF82693">
    <property type="entry name" value="Multidrug efflux transporter AcrB pore domain, PN1, PN2, PC1 and PC2 subdomains"/>
    <property type="match status" value="4"/>
</dbReference>
<feature type="transmembrane region" description="Helical" evidence="9">
    <location>
        <begin position="366"/>
        <end position="386"/>
    </location>
</feature>
<evidence type="ECO:0000256" key="3">
    <source>
        <dbReference type="ARBA" id="ARBA00022448"/>
    </source>
</evidence>
<accession>A0A972JIW8</accession>
<keyword evidence="12" id="KW-1185">Reference proteome</keyword>
<keyword evidence="6 9" id="KW-0812">Transmembrane</keyword>
<sequence>MLQKFIDRPVLSTVIAILIVILGAIGLSTLPLQQFPDIAPPAVQVVALYPGANAETVLRSVAPSLEEAINGVENMSYMSSTASNDGSLVITVNFKLGTDPDQAAVNVQNRVAQASSQLPAEVLQAGISTTKQQNSLLMVVDLYTDNEKQYDQTFLANYAQINIIPELKRIPGVGQALIFGGNKDYSLRVWLDPAKMVSYRLTPKEVMGAIQDKNLEAAPGRFGEASKEAFEYVIKYKGKLNNPTAYENIVIHSNSDGSVLRLKDVAKVELGSYTYASSTRIDGKSGLNIGIFQLPGSNSSDVQIAIREMMDKASKDFPKDVKHLILYNTKDSLDMSIAQVKSTLIEAFILVFIVVFLFLQDFRATLIPAIAVPVSILGTFFFMQIFGFSVNLLTLFALVLAIGIVVDDAIVVVEAVHEKMHSKKLSAKSATTSAMSEITGAIISITLVMSAVFLPVGFMQGSTGVFYRQFAFTLAIAIVISAVNALTLSPALAALFLKDVPHDDHHHGEVKPQGFKQKFFVGFNKGFDRLTNNYVNSLRFLIKNRWLSFGGLAVVIAATVYMVKTTPTGFIPSEDQGFIAISLSMPAGASLERTQNVMKEVEGKLGNLPSKKVLNIISGFNMLTQSTSASAGVAFILLKPAKERGELHDINDIMNDVRGRLAGIKGANFFVFTFPTVPGFSNVDGLDIVLKDKTGGSIQKFTGISTQFIGELMKRPEIAVAFTSFKADYPQLEMEVDDVKADQLGVSVRDVLQTIQAYYGSAQASDFNRFGKYYRVMVQADAAARNNPETMRNIFVKNRTGEMVPVSSLVKLKPVNGSETASRYNLFNSIGVNAIAKPGFSSGAAIQAVQEVAEKQLPKGYSIEFSGLTKEELTSSGQSAIIFGLSLLFVFFLLAAQYESYILPAAVLLSIPTGIFGVFAAIGMTGIANNIYVQVALIMLIGLLAKNAILIVEFAIQRRRAGKSLLASALEAAKLRLRPIIMTSFAFVVGLIPMMRATGPSALGNHSISIGAAGGMVSGVILGIFIIPVLFIAFQYLQEKVSGKPLAVINNEKKEQNHLQLEPSEI</sequence>
<evidence type="ECO:0000256" key="5">
    <source>
        <dbReference type="ARBA" id="ARBA00022519"/>
    </source>
</evidence>
<dbReference type="Pfam" id="PF00873">
    <property type="entry name" value="ACR_tran"/>
    <property type="match status" value="1"/>
</dbReference>
<dbReference type="Gene3D" id="3.30.70.1320">
    <property type="entry name" value="Multidrug efflux transporter AcrB pore domain like"/>
    <property type="match status" value="1"/>
</dbReference>
<keyword evidence="8 9" id="KW-0472">Membrane</keyword>
<comment type="caution">
    <text evidence="11">The sequence shown here is derived from an EMBL/GenBank/DDBJ whole genome shotgun (WGS) entry which is preliminary data.</text>
</comment>
<dbReference type="InterPro" id="IPR004764">
    <property type="entry name" value="MdtF-like"/>
</dbReference>